<dbReference type="InterPro" id="IPR002686">
    <property type="entry name" value="Transposase_17"/>
</dbReference>
<dbReference type="InterPro" id="IPR036515">
    <property type="entry name" value="Transposase_17_sf"/>
</dbReference>
<evidence type="ECO:0000259" key="1">
    <source>
        <dbReference type="SMART" id="SM01321"/>
    </source>
</evidence>
<dbReference type="GO" id="GO:0004803">
    <property type="term" value="F:transposase activity"/>
    <property type="evidence" value="ECO:0007669"/>
    <property type="project" value="InterPro"/>
</dbReference>
<dbReference type="SUPFAM" id="SSF143422">
    <property type="entry name" value="Transposase IS200-like"/>
    <property type="match status" value="1"/>
</dbReference>
<evidence type="ECO:0000313" key="2">
    <source>
        <dbReference type="EMBL" id="KKR42735.1"/>
    </source>
</evidence>
<evidence type="ECO:0000313" key="3">
    <source>
        <dbReference type="Proteomes" id="UP000034881"/>
    </source>
</evidence>
<dbReference type="PANTHER" id="PTHR34322:SF2">
    <property type="entry name" value="TRANSPOSASE IS200-LIKE DOMAIN-CONTAINING PROTEIN"/>
    <property type="match status" value="1"/>
</dbReference>
<dbReference type="EMBL" id="LBYB01000001">
    <property type="protein sequence ID" value="KKR42735.1"/>
    <property type="molecule type" value="Genomic_DNA"/>
</dbReference>
<dbReference type="Gene3D" id="3.30.70.1290">
    <property type="entry name" value="Transposase IS200-like"/>
    <property type="match status" value="1"/>
</dbReference>
<protein>
    <submittedName>
        <fullName evidence="2">Transposase</fullName>
    </submittedName>
</protein>
<feature type="domain" description="Transposase IS200-like" evidence="1">
    <location>
        <begin position="11"/>
        <end position="159"/>
    </location>
</feature>
<dbReference type="Proteomes" id="UP000034881">
    <property type="component" value="Unassembled WGS sequence"/>
</dbReference>
<comment type="caution">
    <text evidence="2">The sequence shown here is derived from an EMBL/GenBank/DDBJ whole genome shotgun (WGS) entry which is preliminary data.</text>
</comment>
<accession>A0A0G0T6H4</accession>
<organism evidence="2 3">
    <name type="scientific">Candidatus Daviesbacteria bacterium GW2011_GWC2_40_12</name>
    <dbReference type="NCBI Taxonomy" id="1618431"/>
    <lineage>
        <taxon>Bacteria</taxon>
        <taxon>Candidatus Daviesiibacteriota</taxon>
    </lineage>
</organism>
<dbReference type="GO" id="GO:0006313">
    <property type="term" value="P:DNA transposition"/>
    <property type="evidence" value="ECO:0007669"/>
    <property type="project" value="InterPro"/>
</dbReference>
<dbReference type="PANTHER" id="PTHR34322">
    <property type="entry name" value="TRANSPOSASE, Y1_TNP DOMAIN-CONTAINING"/>
    <property type="match status" value="1"/>
</dbReference>
<name>A0A0G0T6H4_9BACT</name>
<dbReference type="Pfam" id="PF01797">
    <property type="entry name" value="Y1_Tnp"/>
    <property type="match status" value="1"/>
</dbReference>
<gene>
    <name evidence="2" type="ORF">UT77_C0001G0186</name>
</gene>
<dbReference type="AlphaFoldDB" id="A0A0G0T6H4"/>
<proteinExistence type="predicted"/>
<reference evidence="2 3" key="1">
    <citation type="journal article" date="2015" name="Nature">
        <title>rRNA introns, odd ribosomes, and small enigmatic genomes across a large radiation of phyla.</title>
        <authorList>
            <person name="Brown C.T."/>
            <person name="Hug L.A."/>
            <person name="Thomas B.C."/>
            <person name="Sharon I."/>
            <person name="Castelle C.J."/>
            <person name="Singh A."/>
            <person name="Wilkins M.J."/>
            <person name="Williams K.H."/>
            <person name="Banfield J.F."/>
        </authorList>
    </citation>
    <scope>NUCLEOTIDE SEQUENCE [LARGE SCALE GENOMIC DNA]</scope>
</reference>
<dbReference type="GO" id="GO:0003677">
    <property type="term" value="F:DNA binding"/>
    <property type="evidence" value="ECO:0007669"/>
    <property type="project" value="InterPro"/>
</dbReference>
<dbReference type="SMART" id="SM01321">
    <property type="entry name" value="Y1_Tnp"/>
    <property type="match status" value="1"/>
</dbReference>
<sequence length="237" mass="28224">MPSKNRIKQYINNSYYHIYNRGVEKRLIFLDEQDYAVFLSYLKNYLLPKNETILFEKLSDPSISFKEKDNTLKLLRLNNFFGEVTLLAYCLMPNHFHFFIKQNSAISMDKFMHSLGTRYSMYFNRKHKRVGSLYQDTYKAVSIASETQFIYLSKYIHKQALIHSTSKRIHPKGETLQVDEQPSSYPEYLGKRKTEWVHPEEVLTYFSRTNPKLSYKAFVGEKDDFSIIQNKILEENF</sequence>